<feature type="chain" id="PRO_5046281068" evidence="2">
    <location>
        <begin position="28"/>
        <end position="555"/>
    </location>
</feature>
<protein>
    <submittedName>
        <fullName evidence="3">CsgG/HfaB family protein</fullName>
    </submittedName>
</protein>
<feature type="compositionally biased region" description="Polar residues" evidence="1">
    <location>
        <begin position="545"/>
        <end position="555"/>
    </location>
</feature>
<feature type="compositionally biased region" description="Polar residues" evidence="1">
    <location>
        <begin position="150"/>
        <end position="177"/>
    </location>
</feature>
<evidence type="ECO:0000313" key="3">
    <source>
        <dbReference type="EMBL" id="MFC5428362.1"/>
    </source>
</evidence>
<evidence type="ECO:0000256" key="1">
    <source>
        <dbReference type="SAM" id="MobiDB-lite"/>
    </source>
</evidence>
<sequence length="555" mass="58067">MKSPLIKVTCSVLVAALSLTACQKKTAVGETNPAPAQASAAAVAASAPARAKPDFGGVTMQHVEVTATGSTLQVAVNNAIRLAIEQVNGKRIDAASLQVATNASGGAADVSSPAYAEMIASATSGAVSHFQILSQKQISTPTSTDEESLKASQGASWNKGSVDASDSSKTSVSQQAEASAHNDYAGADARSSGKVSSSESDSLRGSWDQHQGAKKVDYDKKHVEYTTQWEVRIGADVATYRESEGAKLTRVVVAQPQVRQATYQVGDSAIPSDAIASEVQEKIADALTQTHRFTVLDRNADAQINAEISRIQAGNTTPADTARLGQQLAADLIVIPTIDRFEYIRHEHKLEMADRTLVSYSGGGGVGFRVVNAVTGQMVMSQSFKYDFPSSAPTTLGAAADGKALASGMMDSMDHSIVASILQSTYPLSVVQVQGKNVVINQGGDAVREGATYQAVTLGKPIIDPQSGQSLGPTETPCCSVQVDRVSTNMSYGHIVENNVAIPAPFTPGSMELRAQVAPTAPKTNSQPTSTHVAQHIKKQHAENGDTSSGNDANW</sequence>
<feature type="compositionally biased region" description="Polar residues" evidence="1">
    <location>
        <begin position="522"/>
        <end position="533"/>
    </location>
</feature>
<name>A0ABW0J5Q1_9BURK</name>
<keyword evidence="4" id="KW-1185">Reference proteome</keyword>
<proteinExistence type="predicted"/>
<organism evidence="3 4">
    <name type="scientific">Paraburkholderia denitrificans</name>
    <dbReference type="NCBI Taxonomy" id="694025"/>
    <lineage>
        <taxon>Bacteria</taxon>
        <taxon>Pseudomonadati</taxon>
        <taxon>Pseudomonadota</taxon>
        <taxon>Betaproteobacteria</taxon>
        <taxon>Burkholderiales</taxon>
        <taxon>Burkholderiaceae</taxon>
        <taxon>Paraburkholderia</taxon>
    </lineage>
</organism>
<feature type="region of interest" description="Disordered" evidence="1">
    <location>
        <begin position="138"/>
        <end position="215"/>
    </location>
</feature>
<dbReference type="PROSITE" id="PS51257">
    <property type="entry name" value="PROKAR_LIPOPROTEIN"/>
    <property type="match status" value="1"/>
</dbReference>
<comment type="caution">
    <text evidence="3">The sequence shown here is derived from an EMBL/GenBank/DDBJ whole genome shotgun (WGS) entry which is preliminary data.</text>
</comment>
<evidence type="ECO:0000313" key="4">
    <source>
        <dbReference type="Proteomes" id="UP001596103"/>
    </source>
</evidence>
<gene>
    <name evidence="3" type="ORF">ACFPTO_06015</name>
</gene>
<feature type="region of interest" description="Disordered" evidence="1">
    <location>
        <begin position="518"/>
        <end position="555"/>
    </location>
</feature>
<feature type="signal peptide" evidence="2">
    <location>
        <begin position="1"/>
        <end position="27"/>
    </location>
</feature>
<dbReference type="InterPro" id="IPR005534">
    <property type="entry name" value="Curli_assmbl/transp-comp_CsgG"/>
</dbReference>
<dbReference type="Proteomes" id="UP001596103">
    <property type="component" value="Unassembled WGS sequence"/>
</dbReference>
<dbReference type="Gene3D" id="3.40.50.10610">
    <property type="entry name" value="ABC-type transport auxiliary lipoprotein component"/>
    <property type="match status" value="1"/>
</dbReference>
<keyword evidence="2" id="KW-0732">Signal</keyword>
<evidence type="ECO:0000256" key="2">
    <source>
        <dbReference type="SAM" id="SignalP"/>
    </source>
</evidence>
<dbReference type="EMBL" id="JBHSMP010000009">
    <property type="protein sequence ID" value="MFC5428362.1"/>
    <property type="molecule type" value="Genomic_DNA"/>
</dbReference>
<reference evidence="4" key="1">
    <citation type="journal article" date="2019" name="Int. J. Syst. Evol. Microbiol.">
        <title>The Global Catalogue of Microorganisms (GCM) 10K type strain sequencing project: providing services to taxonomists for standard genome sequencing and annotation.</title>
        <authorList>
            <consortium name="The Broad Institute Genomics Platform"/>
            <consortium name="The Broad Institute Genome Sequencing Center for Infectious Disease"/>
            <person name="Wu L."/>
            <person name="Ma J."/>
        </authorList>
    </citation>
    <scope>NUCLEOTIDE SEQUENCE [LARGE SCALE GENOMIC DNA]</scope>
    <source>
        <strain evidence="4">CCUG 56042</strain>
    </source>
</reference>
<dbReference type="Pfam" id="PF03783">
    <property type="entry name" value="CsgG"/>
    <property type="match status" value="1"/>
</dbReference>
<accession>A0ABW0J5Q1</accession>